<dbReference type="SUPFAM" id="SSF58104">
    <property type="entry name" value="Methyl-accepting chemotaxis protein (MCP) signaling domain"/>
    <property type="match status" value="1"/>
</dbReference>
<dbReference type="Gene3D" id="6.10.340.10">
    <property type="match status" value="1"/>
</dbReference>
<evidence type="ECO:0000313" key="8">
    <source>
        <dbReference type="EMBL" id="WZC48098.2"/>
    </source>
</evidence>
<name>A0ABZ2V0W2_9RHOB</name>
<dbReference type="InterPro" id="IPR051310">
    <property type="entry name" value="MCP_chemotaxis"/>
</dbReference>
<dbReference type="InterPro" id="IPR003660">
    <property type="entry name" value="HAMP_dom"/>
</dbReference>
<dbReference type="PROSITE" id="PS50885">
    <property type="entry name" value="HAMP"/>
    <property type="match status" value="2"/>
</dbReference>
<evidence type="ECO:0000259" key="7">
    <source>
        <dbReference type="PROSITE" id="PS50885"/>
    </source>
</evidence>
<evidence type="ECO:0000256" key="3">
    <source>
        <dbReference type="PROSITE-ProRule" id="PRU00284"/>
    </source>
</evidence>
<dbReference type="Pfam" id="PF08376">
    <property type="entry name" value="NIT"/>
    <property type="match status" value="1"/>
</dbReference>
<dbReference type="EMBL" id="CP150951">
    <property type="protein sequence ID" value="WZC48098.2"/>
    <property type="molecule type" value="Genomic_DNA"/>
</dbReference>
<dbReference type="Gene3D" id="1.10.287.950">
    <property type="entry name" value="Methyl-accepting chemotaxis protein"/>
    <property type="match status" value="1"/>
</dbReference>
<keyword evidence="4" id="KW-0175">Coiled coil</keyword>
<dbReference type="RefSeq" id="WP_373636595.1">
    <property type="nucleotide sequence ID" value="NZ_CP150951.2"/>
</dbReference>
<protein>
    <submittedName>
        <fullName evidence="8">Methyl-accepting chemotaxis protein</fullName>
    </submittedName>
</protein>
<dbReference type="PANTHER" id="PTHR43531:SF11">
    <property type="entry name" value="METHYL-ACCEPTING CHEMOTAXIS PROTEIN 3"/>
    <property type="match status" value="1"/>
</dbReference>
<evidence type="ECO:0000256" key="5">
    <source>
        <dbReference type="SAM" id="Phobius"/>
    </source>
</evidence>
<dbReference type="Pfam" id="PF00015">
    <property type="entry name" value="MCPsignal"/>
    <property type="match status" value="1"/>
</dbReference>
<comment type="similarity">
    <text evidence="2">Belongs to the methyl-accepting chemotaxis (MCP) protein family.</text>
</comment>
<gene>
    <name evidence="8" type="ORF">AABB29_14605</name>
</gene>
<proteinExistence type="inferred from homology"/>
<dbReference type="Proteomes" id="UP001440612">
    <property type="component" value="Chromosome"/>
</dbReference>
<reference evidence="9" key="1">
    <citation type="submission" date="2024-04" db="EMBL/GenBank/DDBJ databases">
        <title>Phylogenomic analyses of a clade within the roseobacter group suggest taxonomic reassignments of species of the genera Aestuariivita, Citreicella, Loktanella, Nautella, Pelagibaca, Ruegeria, Thalassobius, Thiobacimonas and Tropicibacter, and the proposal o.</title>
        <authorList>
            <person name="Jeon C.O."/>
        </authorList>
    </citation>
    <scope>NUCLEOTIDE SEQUENCE [LARGE SCALE GENOMIC DNA]</scope>
    <source>
        <strain evidence="9">BS5-3</strain>
    </source>
</reference>
<dbReference type="CDD" id="cd11386">
    <property type="entry name" value="MCP_signal"/>
    <property type="match status" value="1"/>
</dbReference>
<feature type="domain" description="Methyl-accepting transducer" evidence="6">
    <location>
        <begin position="332"/>
        <end position="561"/>
    </location>
</feature>
<keyword evidence="1" id="KW-0145">Chemotaxis</keyword>
<evidence type="ECO:0000256" key="1">
    <source>
        <dbReference type="ARBA" id="ARBA00022500"/>
    </source>
</evidence>
<sequence>MDQLRTIRSDVDRLALTVPEMVRYYTGTINLLLEISHPGGTASDEGQMVAAMTARALIGSAKESAGLERAMGATGLGGGFNTSVYNRYLQLNGAQTILLVEAASILHDSQWLANIQQSDAYNAIQNAREQIFTGAETGDFDGLTAGQWFAISTAWIDLLRAEELKLVNNVTQLATQVETQVGASFQRLVIFGSLTTLFVLSFALFSFERMIARVKYLIGVIHKFTKGDFGIFIDGIDGKDELSRMARAIYHFKQDTLEMQKNAENLKADQERIKQEQDQVVTAIRNGLNRLSEGDLTQHFADAFPEEYEGLRRDFNTTVARLNSALCDVADATISIRSGSDALRDSSADLSLRAEEQAKTVKQTAATLQEVMSSVRSSAKDAGDVRQTTQTARAEALESDPVVKRAIDAMQEISGSSEQIAQIIGLIEDIAFQTNLLALNAGVEAARAGEAGRGFAVVASEVRALAQRSSEATLEIKSLIDESAAHVSSGVDLVNKAGSALKSIVEQVTQISNLVSSMAEGSVEQAAELEGINSGVGQVDTVTQKTATMVQEARETCENLNEYAGQLEQSVQQFTLSRDVQGRQTLAA</sequence>
<dbReference type="InterPro" id="IPR004090">
    <property type="entry name" value="Chemotax_Me-accpt_rcpt"/>
</dbReference>
<keyword evidence="5" id="KW-0472">Membrane</keyword>
<feature type="transmembrane region" description="Helical" evidence="5">
    <location>
        <begin position="188"/>
        <end position="207"/>
    </location>
</feature>
<feature type="coiled-coil region" evidence="4">
    <location>
        <begin position="256"/>
        <end position="286"/>
    </location>
</feature>
<dbReference type="SMART" id="SM00283">
    <property type="entry name" value="MA"/>
    <property type="match status" value="1"/>
</dbReference>
<dbReference type="InterPro" id="IPR004089">
    <property type="entry name" value="MCPsignal_dom"/>
</dbReference>
<keyword evidence="5" id="KW-0812">Transmembrane</keyword>
<accession>A0ABZ2V0W2</accession>
<dbReference type="PROSITE" id="PS50111">
    <property type="entry name" value="CHEMOTAXIS_TRANSDUC_2"/>
    <property type="match status" value="1"/>
</dbReference>
<keyword evidence="5" id="KW-1133">Transmembrane helix</keyword>
<feature type="domain" description="HAMP" evidence="7">
    <location>
        <begin position="275"/>
        <end position="327"/>
    </location>
</feature>
<dbReference type="InterPro" id="IPR013587">
    <property type="entry name" value="Nitrate/nitrite_sensing"/>
</dbReference>
<organism evidence="8 9">
    <name type="scientific">Yoonia phaeophyticola</name>
    <dbReference type="NCBI Taxonomy" id="3137369"/>
    <lineage>
        <taxon>Bacteria</taxon>
        <taxon>Pseudomonadati</taxon>
        <taxon>Pseudomonadota</taxon>
        <taxon>Alphaproteobacteria</taxon>
        <taxon>Rhodobacterales</taxon>
        <taxon>Paracoccaceae</taxon>
        <taxon>Yoonia</taxon>
    </lineage>
</organism>
<evidence type="ECO:0000259" key="6">
    <source>
        <dbReference type="PROSITE" id="PS50111"/>
    </source>
</evidence>
<evidence type="ECO:0000313" key="9">
    <source>
        <dbReference type="Proteomes" id="UP001440612"/>
    </source>
</evidence>
<keyword evidence="3" id="KW-0807">Transducer</keyword>
<evidence type="ECO:0000256" key="4">
    <source>
        <dbReference type="SAM" id="Coils"/>
    </source>
</evidence>
<feature type="domain" description="HAMP" evidence="7">
    <location>
        <begin position="208"/>
        <end position="261"/>
    </location>
</feature>
<evidence type="ECO:0000256" key="2">
    <source>
        <dbReference type="ARBA" id="ARBA00029447"/>
    </source>
</evidence>
<keyword evidence="9" id="KW-1185">Reference proteome</keyword>
<dbReference type="PANTHER" id="PTHR43531">
    <property type="entry name" value="PROTEIN ICFG"/>
    <property type="match status" value="1"/>
</dbReference>
<dbReference type="PRINTS" id="PR00260">
    <property type="entry name" value="CHEMTRNSDUCR"/>
</dbReference>